<dbReference type="EMBL" id="AUPC02000001">
    <property type="protein sequence ID" value="POG83136.1"/>
    <property type="molecule type" value="Genomic_DNA"/>
</dbReference>
<accession>A0A2P4QZP9</accession>
<comment type="caution">
    <text evidence="2">The sequence shown here is derived from an EMBL/GenBank/DDBJ whole genome shotgun (WGS) entry which is preliminary data.</text>
</comment>
<feature type="non-terminal residue" evidence="2">
    <location>
        <position position="1"/>
    </location>
</feature>
<evidence type="ECO:0000313" key="2">
    <source>
        <dbReference type="EMBL" id="POG83136.1"/>
    </source>
</evidence>
<keyword evidence="3" id="KW-1185">Reference proteome</keyword>
<sequence length="75" mass="8896">SCINYSNEKEFFFFYARFFLAYTVLGFSSALCINSFPEKIFNYNKTVLIEGDILYELAPIKSVFFILIFFFLKLK</sequence>
<dbReference type="Proteomes" id="UP000018888">
    <property type="component" value="Unassembled WGS sequence"/>
</dbReference>
<feature type="transmembrane region" description="Helical" evidence="1">
    <location>
        <begin position="53"/>
        <end position="72"/>
    </location>
</feature>
<reference evidence="2 3" key="1">
    <citation type="journal article" date="2013" name="Proc. Natl. Acad. Sci. U.S.A.">
        <title>Genome of an arbuscular mycorrhizal fungus provides insight into the oldest plant symbiosis.</title>
        <authorList>
            <person name="Tisserant E."/>
            <person name="Malbreil M."/>
            <person name="Kuo A."/>
            <person name="Kohler A."/>
            <person name="Symeonidi A."/>
            <person name="Balestrini R."/>
            <person name="Charron P."/>
            <person name="Duensing N."/>
            <person name="Frei Dit Frey N."/>
            <person name="Gianinazzi-Pearson V."/>
            <person name="Gilbert L.B."/>
            <person name="Handa Y."/>
            <person name="Herr J.R."/>
            <person name="Hijri M."/>
            <person name="Koul R."/>
            <person name="Kawaguchi M."/>
            <person name="Krajinski F."/>
            <person name="Lammers P.J."/>
            <person name="Masclaux F.G."/>
            <person name="Murat C."/>
            <person name="Morin E."/>
            <person name="Ndikumana S."/>
            <person name="Pagni M."/>
            <person name="Petitpierre D."/>
            <person name="Requena N."/>
            <person name="Rosikiewicz P."/>
            <person name="Riley R."/>
            <person name="Saito K."/>
            <person name="San Clemente H."/>
            <person name="Shapiro H."/>
            <person name="van Tuinen D."/>
            <person name="Becard G."/>
            <person name="Bonfante P."/>
            <person name="Paszkowski U."/>
            <person name="Shachar-Hill Y.Y."/>
            <person name="Tuskan G.A."/>
            <person name="Young P.W."/>
            <person name="Sanders I.R."/>
            <person name="Henrissat B."/>
            <person name="Rensing S.A."/>
            <person name="Grigoriev I.V."/>
            <person name="Corradi N."/>
            <person name="Roux C."/>
            <person name="Martin F."/>
        </authorList>
    </citation>
    <scope>NUCLEOTIDE SEQUENCE [LARGE SCALE GENOMIC DNA]</scope>
    <source>
        <strain evidence="2 3">DAOM 197198</strain>
    </source>
</reference>
<organism evidence="2 3">
    <name type="scientific">Rhizophagus irregularis (strain DAOM 181602 / DAOM 197198 / MUCL 43194)</name>
    <name type="common">Arbuscular mycorrhizal fungus</name>
    <name type="synonym">Glomus intraradices</name>
    <dbReference type="NCBI Taxonomy" id="747089"/>
    <lineage>
        <taxon>Eukaryota</taxon>
        <taxon>Fungi</taxon>
        <taxon>Fungi incertae sedis</taxon>
        <taxon>Mucoromycota</taxon>
        <taxon>Glomeromycotina</taxon>
        <taxon>Glomeromycetes</taxon>
        <taxon>Glomerales</taxon>
        <taxon>Glomeraceae</taxon>
        <taxon>Rhizophagus</taxon>
    </lineage>
</organism>
<reference evidence="2 3" key="2">
    <citation type="journal article" date="2018" name="New Phytol.">
        <title>High intraspecific genome diversity in the model arbuscular mycorrhizal symbiont Rhizophagus irregularis.</title>
        <authorList>
            <person name="Chen E.C.H."/>
            <person name="Morin E."/>
            <person name="Beaudet D."/>
            <person name="Noel J."/>
            <person name="Yildirir G."/>
            <person name="Ndikumana S."/>
            <person name="Charron P."/>
            <person name="St-Onge C."/>
            <person name="Giorgi J."/>
            <person name="Kruger M."/>
            <person name="Marton T."/>
            <person name="Ropars J."/>
            <person name="Grigoriev I.V."/>
            <person name="Hainaut M."/>
            <person name="Henrissat B."/>
            <person name="Roux C."/>
            <person name="Martin F."/>
            <person name="Corradi N."/>
        </authorList>
    </citation>
    <scope>NUCLEOTIDE SEQUENCE [LARGE SCALE GENOMIC DNA]</scope>
    <source>
        <strain evidence="2 3">DAOM 197198</strain>
    </source>
</reference>
<dbReference type="AlphaFoldDB" id="A0A2P4QZP9"/>
<keyword evidence="1" id="KW-0472">Membrane</keyword>
<keyword evidence="1" id="KW-1133">Transmembrane helix</keyword>
<evidence type="ECO:0000313" key="3">
    <source>
        <dbReference type="Proteomes" id="UP000018888"/>
    </source>
</evidence>
<feature type="transmembrane region" description="Helical" evidence="1">
    <location>
        <begin position="12"/>
        <end position="33"/>
    </location>
</feature>
<evidence type="ECO:0000256" key="1">
    <source>
        <dbReference type="SAM" id="Phobius"/>
    </source>
</evidence>
<proteinExistence type="predicted"/>
<gene>
    <name evidence="2" type="ORF">GLOIN_2v1489650</name>
</gene>
<protein>
    <submittedName>
        <fullName evidence="2">Uncharacterized protein</fullName>
    </submittedName>
</protein>
<name>A0A2P4QZP9_RHIID</name>
<keyword evidence="1" id="KW-0812">Transmembrane</keyword>